<dbReference type="Gene3D" id="1.10.8.20">
    <property type="entry name" value="N-terminal domain of phosphatidylinositol transfer protein sec14p"/>
    <property type="match status" value="1"/>
</dbReference>
<proteinExistence type="predicted"/>
<evidence type="ECO:0000313" key="3">
    <source>
        <dbReference type="Proteomes" id="UP001168821"/>
    </source>
</evidence>
<dbReference type="GO" id="GO:1902936">
    <property type="term" value="F:phosphatidylinositol bisphosphate binding"/>
    <property type="evidence" value="ECO:0007669"/>
    <property type="project" value="TreeGrafter"/>
</dbReference>
<evidence type="ECO:0000259" key="1">
    <source>
        <dbReference type="PROSITE" id="PS50191"/>
    </source>
</evidence>
<dbReference type="PROSITE" id="PS50191">
    <property type="entry name" value="CRAL_TRIO"/>
    <property type="match status" value="1"/>
</dbReference>
<dbReference type="InterPro" id="IPR036865">
    <property type="entry name" value="CRAL-TRIO_dom_sf"/>
</dbReference>
<dbReference type="InterPro" id="IPR001251">
    <property type="entry name" value="CRAL-TRIO_dom"/>
</dbReference>
<dbReference type="Proteomes" id="UP001168821">
    <property type="component" value="Unassembled WGS sequence"/>
</dbReference>
<gene>
    <name evidence="2" type="ORF">Zmor_018179</name>
</gene>
<accession>A0AA38MDB4</accession>
<dbReference type="PANTHER" id="PTHR10174">
    <property type="entry name" value="ALPHA-TOCOPHEROL TRANSFER PROTEIN-RELATED"/>
    <property type="match status" value="1"/>
</dbReference>
<name>A0AA38MDB4_9CUCU</name>
<protein>
    <recommendedName>
        <fullName evidence="1">CRAL-TRIO domain-containing protein</fullName>
    </recommendedName>
</protein>
<dbReference type="SUPFAM" id="SSF46938">
    <property type="entry name" value="CRAL/TRIO N-terminal domain"/>
    <property type="match status" value="1"/>
</dbReference>
<dbReference type="InterPro" id="IPR036273">
    <property type="entry name" value="CRAL/TRIO_N_dom_sf"/>
</dbReference>
<comment type="caution">
    <text evidence="2">The sequence shown here is derived from an EMBL/GenBank/DDBJ whole genome shotgun (WGS) entry which is preliminary data.</text>
</comment>
<sequence length="306" mass="35431">MLLIQPSLEQQEQIRKSFNEDVNTRDRDLEAIKEWLRKEPHLPDSWDDHRIMTFLRGASFSLEKTKKKLDMYFTMRAAIPEFFTNRDVKRPELQEIIKLMRAAIMPGLTADGKRITVAGAVATDFETPDIANFMKIIFMLGDVRLKVEEVGVLGDVYVLDASVALMKHFIKVSPTIVKKFFICVQEAYPVKLKEVHIINATPLVDFIIRWLSPFLKEKIRKRIHVHQNLESLFEYVPRELLPEEFGGTAGKVQTYLDPWIKALEDNLSWFNEQENVKADESKRPGKPTTYEDLFGVDGSFKQLSID</sequence>
<feature type="domain" description="CRAL-TRIO" evidence="1">
    <location>
        <begin position="92"/>
        <end position="253"/>
    </location>
</feature>
<dbReference type="AlphaFoldDB" id="A0AA38MDB4"/>
<dbReference type="GO" id="GO:0016020">
    <property type="term" value="C:membrane"/>
    <property type="evidence" value="ECO:0007669"/>
    <property type="project" value="TreeGrafter"/>
</dbReference>
<reference evidence="2" key="1">
    <citation type="journal article" date="2023" name="G3 (Bethesda)">
        <title>Whole genome assemblies of Zophobas morio and Tenebrio molitor.</title>
        <authorList>
            <person name="Kaur S."/>
            <person name="Stinson S.A."/>
            <person name="diCenzo G.C."/>
        </authorList>
    </citation>
    <scope>NUCLEOTIDE SEQUENCE</scope>
    <source>
        <strain evidence="2">QUZm001</strain>
    </source>
</reference>
<dbReference type="Gene3D" id="3.40.525.10">
    <property type="entry name" value="CRAL-TRIO lipid binding domain"/>
    <property type="match status" value="1"/>
</dbReference>
<organism evidence="2 3">
    <name type="scientific">Zophobas morio</name>
    <dbReference type="NCBI Taxonomy" id="2755281"/>
    <lineage>
        <taxon>Eukaryota</taxon>
        <taxon>Metazoa</taxon>
        <taxon>Ecdysozoa</taxon>
        <taxon>Arthropoda</taxon>
        <taxon>Hexapoda</taxon>
        <taxon>Insecta</taxon>
        <taxon>Pterygota</taxon>
        <taxon>Neoptera</taxon>
        <taxon>Endopterygota</taxon>
        <taxon>Coleoptera</taxon>
        <taxon>Polyphaga</taxon>
        <taxon>Cucujiformia</taxon>
        <taxon>Tenebrionidae</taxon>
        <taxon>Zophobas</taxon>
    </lineage>
</organism>
<dbReference type="CDD" id="cd00170">
    <property type="entry name" value="SEC14"/>
    <property type="match status" value="1"/>
</dbReference>
<evidence type="ECO:0000313" key="2">
    <source>
        <dbReference type="EMBL" id="KAJ3652193.1"/>
    </source>
</evidence>
<keyword evidence="3" id="KW-1185">Reference proteome</keyword>
<dbReference type="PANTHER" id="PTHR10174:SF230">
    <property type="entry name" value="ALPHA-TOCOPHEROL TRANSFER PROTEIN-LIKE"/>
    <property type="match status" value="1"/>
</dbReference>
<dbReference type="PRINTS" id="PR00180">
    <property type="entry name" value="CRETINALDHBP"/>
</dbReference>
<dbReference type="EMBL" id="JALNTZ010000005">
    <property type="protein sequence ID" value="KAJ3652193.1"/>
    <property type="molecule type" value="Genomic_DNA"/>
</dbReference>
<dbReference type="Pfam" id="PF00650">
    <property type="entry name" value="CRAL_TRIO"/>
    <property type="match status" value="1"/>
</dbReference>
<dbReference type="SUPFAM" id="SSF52087">
    <property type="entry name" value="CRAL/TRIO domain"/>
    <property type="match status" value="1"/>
</dbReference>
<dbReference type="SMART" id="SM00516">
    <property type="entry name" value="SEC14"/>
    <property type="match status" value="1"/>
</dbReference>